<dbReference type="AlphaFoldDB" id="A0A840RRA1"/>
<reference evidence="1 2" key="1">
    <citation type="submission" date="2020-08" db="EMBL/GenBank/DDBJ databases">
        <title>Genomic Encyclopedia of Type Strains, Phase IV (KMG-IV): sequencing the most valuable type-strain genomes for metagenomic binning, comparative biology and taxonomic classification.</title>
        <authorList>
            <person name="Goeker M."/>
        </authorList>
    </citation>
    <scope>NUCLEOTIDE SEQUENCE [LARGE SCALE GENOMIC DNA]</scope>
    <source>
        <strain evidence="1 2">DSM 23240</strain>
    </source>
</reference>
<comment type="caution">
    <text evidence="1">The sequence shown here is derived from an EMBL/GenBank/DDBJ whole genome shotgun (WGS) entry which is preliminary data.</text>
</comment>
<protein>
    <submittedName>
        <fullName evidence="1">Uncharacterized protein</fullName>
    </submittedName>
</protein>
<proteinExistence type="predicted"/>
<evidence type="ECO:0000313" key="1">
    <source>
        <dbReference type="EMBL" id="MBB5200295.1"/>
    </source>
</evidence>
<dbReference type="Proteomes" id="UP000571084">
    <property type="component" value="Unassembled WGS sequence"/>
</dbReference>
<name>A0A840RRA1_9BURK</name>
<keyword evidence="2" id="KW-1185">Reference proteome</keyword>
<gene>
    <name evidence="1" type="ORF">HNR39_002130</name>
</gene>
<dbReference type="EMBL" id="JACHHQ010000004">
    <property type="protein sequence ID" value="MBB5200295.1"/>
    <property type="molecule type" value="Genomic_DNA"/>
</dbReference>
<organism evidence="1 2">
    <name type="scientific">Glaciimonas immobilis</name>
    <dbReference type="NCBI Taxonomy" id="728004"/>
    <lineage>
        <taxon>Bacteria</taxon>
        <taxon>Pseudomonadati</taxon>
        <taxon>Pseudomonadota</taxon>
        <taxon>Betaproteobacteria</taxon>
        <taxon>Burkholderiales</taxon>
        <taxon>Oxalobacteraceae</taxon>
        <taxon>Glaciimonas</taxon>
    </lineage>
</organism>
<accession>A0A840RRA1</accession>
<sequence>MNPIWNIDKVSKGNDKVFLQRIRFFYKDPADVSTNSDFQMNVILKLNSTF</sequence>
<evidence type="ECO:0000313" key="2">
    <source>
        <dbReference type="Proteomes" id="UP000571084"/>
    </source>
</evidence>